<keyword evidence="10" id="KW-0234">DNA repair</keyword>
<comment type="subunit">
    <text evidence="14">Homodimer. Interacts with AICDA and GADD45A.</text>
</comment>
<comment type="subcellular location">
    <subcellularLocation>
        <location evidence="1">Nucleus</location>
    </subcellularLocation>
</comment>
<dbReference type="InterPro" id="IPR036895">
    <property type="entry name" value="Uracil-DNA_glycosylase-like_sf"/>
</dbReference>
<evidence type="ECO:0000259" key="19">
    <source>
        <dbReference type="Pfam" id="PF03167"/>
    </source>
</evidence>
<evidence type="ECO:0000313" key="20">
    <source>
        <dbReference type="EMBL" id="CAI2182839.1"/>
    </source>
</evidence>
<evidence type="ECO:0000256" key="4">
    <source>
        <dbReference type="ARBA" id="ARBA00022801"/>
    </source>
</evidence>
<evidence type="ECO:0000256" key="5">
    <source>
        <dbReference type="ARBA" id="ARBA00022843"/>
    </source>
</evidence>
<dbReference type="AlphaFoldDB" id="A0A9W4SVA1"/>
<feature type="region of interest" description="Disordered" evidence="18">
    <location>
        <begin position="26"/>
        <end position="68"/>
    </location>
</feature>
<evidence type="ECO:0000256" key="15">
    <source>
        <dbReference type="ARBA" id="ARBA00066769"/>
    </source>
</evidence>
<evidence type="ECO:0000256" key="11">
    <source>
        <dbReference type="ARBA" id="ARBA00023242"/>
    </source>
</evidence>
<dbReference type="FunFam" id="3.40.470.10:FF:000002">
    <property type="entry name" value="G/T mismatch-specific thymine DNA glycosylase"/>
    <property type="match status" value="1"/>
</dbReference>
<evidence type="ECO:0000256" key="2">
    <source>
        <dbReference type="ARBA" id="ARBA00022499"/>
    </source>
</evidence>
<comment type="caution">
    <text evidence="20">The sequence shown here is derived from an EMBL/GenBank/DDBJ whole genome shotgun (WGS) entry which is preliminary data.</text>
</comment>
<feature type="compositionally biased region" description="Basic and acidic residues" evidence="18">
    <location>
        <begin position="56"/>
        <end position="68"/>
    </location>
</feature>
<dbReference type="PANTHER" id="PTHR12159:SF9">
    <property type="entry name" value="G_T MISMATCH-SPECIFIC THYMINE DNA GLYCOSYLASE"/>
    <property type="match status" value="1"/>
</dbReference>
<evidence type="ECO:0000256" key="8">
    <source>
        <dbReference type="ARBA" id="ARBA00023159"/>
    </source>
</evidence>
<dbReference type="PANTHER" id="PTHR12159">
    <property type="entry name" value="G/T AND G/U MISMATCH-SPECIFIC DNA GLYCOSYLASE"/>
    <property type="match status" value="1"/>
</dbReference>
<keyword evidence="8" id="KW-0010">Activator</keyword>
<evidence type="ECO:0000256" key="1">
    <source>
        <dbReference type="ARBA" id="ARBA00004123"/>
    </source>
</evidence>
<evidence type="ECO:0000256" key="12">
    <source>
        <dbReference type="ARBA" id="ARBA00052915"/>
    </source>
</evidence>
<comment type="catalytic activity">
    <reaction evidence="12">
        <text>Hydrolyzes mismatched double-stranded DNA and polynucleotides, releasing free thymine.</text>
        <dbReference type="EC" id="3.2.2.29"/>
    </reaction>
</comment>
<dbReference type="GO" id="GO:0003677">
    <property type="term" value="F:DNA binding"/>
    <property type="evidence" value="ECO:0007669"/>
    <property type="project" value="UniProtKB-ARBA"/>
</dbReference>
<evidence type="ECO:0000256" key="13">
    <source>
        <dbReference type="ARBA" id="ARBA00061261"/>
    </source>
</evidence>
<proteinExistence type="inferred from homology"/>
<accession>A0A9W4SVA1</accession>
<gene>
    <name evidence="20" type="ORF">FWILDA_LOCUS10778</name>
</gene>
<dbReference type="GO" id="GO:0005654">
    <property type="term" value="C:nucleoplasm"/>
    <property type="evidence" value="ECO:0007669"/>
    <property type="project" value="UniProtKB-ARBA"/>
</dbReference>
<dbReference type="InterPro" id="IPR005122">
    <property type="entry name" value="Uracil-DNA_glycosylase-like"/>
</dbReference>
<dbReference type="GO" id="GO:0006285">
    <property type="term" value="P:base-excision repair, AP site formation"/>
    <property type="evidence" value="ECO:0007669"/>
    <property type="project" value="InterPro"/>
</dbReference>
<keyword evidence="2" id="KW-1017">Isopeptide bond</keyword>
<dbReference type="GO" id="GO:0141016">
    <property type="term" value="F:G/T mismatch-specific thymine-DNA glycosylase activity"/>
    <property type="evidence" value="ECO:0007669"/>
    <property type="project" value="UniProtKB-EC"/>
</dbReference>
<evidence type="ECO:0000256" key="6">
    <source>
        <dbReference type="ARBA" id="ARBA00022853"/>
    </source>
</evidence>
<keyword evidence="9" id="KW-0804">Transcription</keyword>
<dbReference type="GO" id="GO:0040029">
    <property type="term" value="P:epigenetic regulation of gene expression"/>
    <property type="evidence" value="ECO:0007669"/>
    <property type="project" value="UniProtKB-ARBA"/>
</dbReference>
<keyword evidence="4" id="KW-0378">Hydrolase</keyword>
<keyword evidence="5" id="KW-0832">Ubl conjugation</keyword>
<dbReference type="InterPro" id="IPR015637">
    <property type="entry name" value="MUG/TDG"/>
</dbReference>
<keyword evidence="6" id="KW-0156">Chromatin regulator</keyword>
<dbReference type="OrthoDB" id="565731at2759"/>
<dbReference type="Proteomes" id="UP001153678">
    <property type="component" value="Unassembled WGS sequence"/>
</dbReference>
<name>A0A9W4SVA1_9GLOM</name>
<comment type="similarity">
    <text evidence="13">Belongs to the uracil-DNA glycosylase (UDG) superfamily. TDG/mug family.</text>
</comment>
<dbReference type="Gene3D" id="3.40.470.10">
    <property type="entry name" value="Uracil-DNA glycosylase-like domain"/>
    <property type="match status" value="1"/>
</dbReference>
<dbReference type="CDD" id="cd10028">
    <property type="entry name" value="UDG-F2_TDG_MUG"/>
    <property type="match status" value="1"/>
</dbReference>
<sequence>MQPERFFPRLTNFKIFVEKFTCTKSTNNHNKRTITNPSPKVRNESTRKGPYSLQTKKHESSGRSKSKDLKYPIDNALTDIIDHNLLVLFVGINPGIKSAQTGHHFAGPTNHFYPCLVESGLTNYEVVNYENDIELSNRFRIGIINICSRTSRSSADLSKNEMMDGIPDLINKVDSYKPKFLCFVGKCAYEAYEKSRQVSNTNRDKSLSFKFGLQTRKMSWTDDTGYTKIFAMPSTSGRVSHYLKGDKLKLFKELKKLVDIERGQEVNN</sequence>
<dbReference type="SUPFAM" id="SSF52141">
    <property type="entry name" value="Uracil-DNA glycosylase-like"/>
    <property type="match status" value="1"/>
</dbReference>
<evidence type="ECO:0000256" key="3">
    <source>
        <dbReference type="ARBA" id="ARBA00022763"/>
    </source>
</evidence>
<dbReference type="EC" id="3.2.2.29" evidence="15"/>
<feature type="compositionally biased region" description="Polar residues" evidence="18">
    <location>
        <begin position="26"/>
        <end position="38"/>
    </location>
</feature>
<organism evidence="20 21">
    <name type="scientific">Funneliformis geosporum</name>
    <dbReference type="NCBI Taxonomy" id="1117311"/>
    <lineage>
        <taxon>Eukaryota</taxon>
        <taxon>Fungi</taxon>
        <taxon>Fungi incertae sedis</taxon>
        <taxon>Mucoromycota</taxon>
        <taxon>Glomeromycotina</taxon>
        <taxon>Glomeromycetes</taxon>
        <taxon>Glomerales</taxon>
        <taxon>Glomeraceae</taxon>
        <taxon>Funneliformis</taxon>
    </lineage>
</organism>
<protein>
    <recommendedName>
        <fullName evidence="16">G/T mismatch-specific thymine DNA glycosylase</fullName>
        <ecNumber evidence="15">3.2.2.29</ecNumber>
    </recommendedName>
    <alternativeName>
        <fullName evidence="17">Thymine-DNA glycosylase</fullName>
    </alternativeName>
</protein>
<keyword evidence="7" id="KW-0805">Transcription regulation</keyword>
<evidence type="ECO:0000256" key="9">
    <source>
        <dbReference type="ARBA" id="ARBA00023163"/>
    </source>
</evidence>
<evidence type="ECO:0000256" key="18">
    <source>
        <dbReference type="SAM" id="MobiDB-lite"/>
    </source>
</evidence>
<evidence type="ECO:0000256" key="7">
    <source>
        <dbReference type="ARBA" id="ARBA00023015"/>
    </source>
</evidence>
<keyword evidence="3" id="KW-0227">DNA damage</keyword>
<evidence type="ECO:0000256" key="16">
    <source>
        <dbReference type="ARBA" id="ARBA00071248"/>
    </source>
</evidence>
<keyword evidence="11" id="KW-0539">Nucleus</keyword>
<evidence type="ECO:0000256" key="17">
    <source>
        <dbReference type="ARBA" id="ARBA00083221"/>
    </source>
</evidence>
<evidence type="ECO:0000313" key="21">
    <source>
        <dbReference type="Proteomes" id="UP001153678"/>
    </source>
</evidence>
<dbReference type="GO" id="GO:0004844">
    <property type="term" value="F:uracil DNA N-glycosylase activity"/>
    <property type="evidence" value="ECO:0007669"/>
    <property type="project" value="TreeGrafter"/>
</dbReference>
<reference evidence="20" key="1">
    <citation type="submission" date="2022-08" db="EMBL/GenBank/DDBJ databases">
        <authorList>
            <person name="Kallberg Y."/>
            <person name="Tangrot J."/>
            <person name="Rosling A."/>
        </authorList>
    </citation>
    <scope>NUCLEOTIDE SEQUENCE</scope>
    <source>
        <strain evidence="20">Wild A</strain>
    </source>
</reference>
<dbReference type="EMBL" id="CAMKVN010002850">
    <property type="protein sequence ID" value="CAI2182839.1"/>
    <property type="molecule type" value="Genomic_DNA"/>
</dbReference>
<dbReference type="Pfam" id="PF03167">
    <property type="entry name" value="UDG"/>
    <property type="match status" value="1"/>
</dbReference>
<dbReference type="GO" id="GO:0032183">
    <property type="term" value="F:SUMO binding"/>
    <property type="evidence" value="ECO:0007669"/>
    <property type="project" value="UniProtKB-ARBA"/>
</dbReference>
<evidence type="ECO:0000256" key="10">
    <source>
        <dbReference type="ARBA" id="ARBA00023204"/>
    </source>
</evidence>
<feature type="domain" description="Uracil-DNA glycosylase-like" evidence="19">
    <location>
        <begin position="81"/>
        <end position="253"/>
    </location>
</feature>
<keyword evidence="21" id="KW-1185">Reference proteome</keyword>
<evidence type="ECO:0000256" key="14">
    <source>
        <dbReference type="ARBA" id="ARBA00064519"/>
    </source>
</evidence>